<dbReference type="AlphaFoldDB" id="A0A2G1W796"/>
<dbReference type="Pfam" id="PF07586">
    <property type="entry name" value="HXXSHH"/>
    <property type="match status" value="1"/>
</dbReference>
<name>A0A2G1W796_9BACT</name>
<dbReference type="EMBL" id="NIZW01000009">
    <property type="protein sequence ID" value="PHQ34897.1"/>
    <property type="molecule type" value="Genomic_DNA"/>
</dbReference>
<accession>A0A2G1W796</accession>
<dbReference type="PROSITE" id="PS51318">
    <property type="entry name" value="TAT"/>
    <property type="match status" value="1"/>
</dbReference>
<evidence type="ECO:0000313" key="2">
    <source>
        <dbReference type="Proteomes" id="UP000225740"/>
    </source>
</evidence>
<protein>
    <recommendedName>
        <fullName evidence="3">DUF1552 domain-containing protein</fullName>
    </recommendedName>
</protein>
<dbReference type="InterPro" id="IPR011447">
    <property type="entry name" value="DUF1552"/>
</dbReference>
<dbReference type="RefSeq" id="WP_099261196.1">
    <property type="nucleotide sequence ID" value="NZ_NIZW01000009.1"/>
</dbReference>
<organism evidence="1 2">
    <name type="scientific">Rhodopirellula bahusiensis</name>
    <dbReference type="NCBI Taxonomy" id="2014065"/>
    <lineage>
        <taxon>Bacteria</taxon>
        <taxon>Pseudomonadati</taxon>
        <taxon>Planctomycetota</taxon>
        <taxon>Planctomycetia</taxon>
        <taxon>Pirellulales</taxon>
        <taxon>Pirellulaceae</taxon>
        <taxon>Rhodopirellula</taxon>
    </lineage>
</organism>
<dbReference type="GeneID" id="90609142"/>
<evidence type="ECO:0008006" key="3">
    <source>
        <dbReference type="Google" id="ProtNLM"/>
    </source>
</evidence>
<dbReference type="Proteomes" id="UP000225740">
    <property type="component" value="Unassembled WGS sequence"/>
</dbReference>
<keyword evidence="2" id="KW-1185">Reference proteome</keyword>
<dbReference type="InterPro" id="IPR006311">
    <property type="entry name" value="TAT_signal"/>
</dbReference>
<proteinExistence type="predicted"/>
<comment type="caution">
    <text evidence="1">The sequence shown here is derived from an EMBL/GenBank/DDBJ whole genome shotgun (WGS) entry which is preliminary data.</text>
</comment>
<gene>
    <name evidence="1" type="ORF">CEE69_13625</name>
</gene>
<dbReference type="OrthoDB" id="9146593at2"/>
<reference evidence="1 2" key="1">
    <citation type="submission" date="2017-06" db="EMBL/GenBank/DDBJ databases">
        <title>Description of Rhodopirellula bahusiensis sp. nov.</title>
        <authorList>
            <person name="Kizina J."/>
            <person name="Harder J."/>
        </authorList>
    </citation>
    <scope>NUCLEOTIDE SEQUENCE [LARGE SCALE GENOMIC DNA]</scope>
    <source>
        <strain evidence="1 2">SWK21</strain>
    </source>
</reference>
<sequence length="420" mass="46240">MHTPISRRTALQASGVALALPLLDAMNPAFGFERGEQPKRMVLICNSLGLLPQSLFPKTTGTNYASTDYLELLEEHRTDFTLFSGLSHPDQNGKEPHDTEMTFLTAAINPGLSGFKNTISVDQAAAMHLGHATRFPSITLGSNTQESQSYNSNGVMLPADCRPSRLFAKLFLAGTPQEQRRQKQRLAEGRSILDAVGDQTKSLNRRVSGGDRKQLDEYYASIRTAERELAASDAWLDRPKPKVNAKVPKDVTEPSELIRKIRELMNLIPLMLQTDSTRVVSLMIQDHGAVPNISGVQGEHHPLSHHGQDPLKIAQLKIIESGILSTFSNLLSQLGQRSEHWERLLDHTAVLFGSNLGNANAHDPANLPIILAGGGYKHGRYVAHDQDRNTPLCNLFVTLLRHIGVETERFGTSTGMIDLS</sequence>
<evidence type="ECO:0000313" key="1">
    <source>
        <dbReference type="EMBL" id="PHQ34897.1"/>
    </source>
</evidence>